<evidence type="ECO:0000313" key="19">
    <source>
        <dbReference type="EMBL" id="KZV83321.1"/>
    </source>
</evidence>
<organism evidence="19 20">
    <name type="scientific">Exidia glandulosa HHB12029</name>
    <dbReference type="NCBI Taxonomy" id="1314781"/>
    <lineage>
        <taxon>Eukaryota</taxon>
        <taxon>Fungi</taxon>
        <taxon>Dikarya</taxon>
        <taxon>Basidiomycota</taxon>
        <taxon>Agaricomycotina</taxon>
        <taxon>Agaricomycetes</taxon>
        <taxon>Auriculariales</taxon>
        <taxon>Exidiaceae</taxon>
        <taxon>Exidia</taxon>
    </lineage>
</organism>
<feature type="transmembrane region" description="Helical" evidence="17">
    <location>
        <begin position="140"/>
        <end position="164"/>
    </location>
</feature>
<keyword evidence="6" id="KW-0735">Signal-anchor</keyword>
<evidence type="ECO:0000256" key="12">
    <source>
        <dbReference type="ARBA" id="ARBA00036824"/>
    </source>
</evidence>
<dbReference type="OrthoDB" id="62120at2759"/>
<comment type="function">
    <text evidence="13">Glucosidase involved in the degradation of cellulosic biomass. Active on lichenan.</text>
</comment>
<proteinExistence type="inferred from homology"/>
<accession>A0A165CWT4</accession>
<dbReference type="Pfam" id="PF00150">
    <property type="entry name" value="Cellulase"/>
    <property type="match status" value="1"/>
</dbReference>
<dbReference type="FunCoup" id="A0A165CWT4">
    <property type="interactions" value="27"/>
</dbReference>
<evidence type="ECO:0000256" key="9">
    <source>
        <dbReference type="ARBA" id="ARBA00023180"/>
    </source>
</evidence>
<keyword evidence="11" id="KW-0961">Cell wall biogenesis/degradation</keyword>
<dbReference type="GO" id="GO:0009251">
    <property type="term" value="P:glucan catabolic process"/>
    <property type="evidence" value="ECO:0007669"/>
    <property type="project" value="TreeGrafter"/>
</dbReference>
<dbReference type="GO" id="GO:0005886">
    <property type="term" value="C:plasma membrane"/>
    <property type="evidence" value="ECO:0007669"/>
    <property type="project" value="UniProtKB-SubCell"/>
</dbReference>
<evidence type="ECO:0000256" key="11">
    <source>
        <dbReference type="ARBA" id="ARBA00023316"/>
    </source>
</evidence>
<dbReference type="GO" id="GO:0071555">
    <property type="term" value="P:cell wall organization"/>
    <property type="evidence" value="ECO:0007669"/>
    <property type="project" value="UniProtKB-KW"/>
</dbReference>
<name>A0A165CWT4_EXIGL</name>
<feature type="domain" description="Glycoside hydrolase family 5" evidence="18">
    <location>
        <begin position="314"/>
        <end position="486"/>
    </location>
</feature>
<feature type="transmembrane region" description="Helical" evidence="17">
    <location>
        <begin position="20"/>
        <end position="36"/>
    </location>
</feature>
<dbReference type="PANTHER" id="PTHR31297:SF34">
    <property type="entry name" value="GLUCAN 1,3-BETA-GLUCOSIDASE 2"/>
    <property type="match status" value="1"/>
</dbReference>
<dbReference type="GO" id="GO:0005576">
    <property type="term" value="C:extracellular region"/>
    <property type="evidence" value="ECO:0007669"/>
    <property type="project" value="TreeGrafter"/>
</dbReference>
<dbReference type="STRING" id="1314781.A0A165CWT4"/>
<dbReference type="Gene3D" id="3.20.20.80">
    <property type="entry name" value="Glycosidases"/>
    <property type="match status" value="1"/>
</dbReference>
<dbReference type="InterPro" id="IPR001547">
    <property type="entry name" value="Glyco_hydro_5"/>
</dbReference>
<evidence type="ECO:0000256" key="13">
    <source>
        <dbReference type="ARBA" id="ARBA00037126"/>
    </source>
</evidence>
<reference evidence="19 20" key="1">
    <citation type="journal article" date="2016" name="Mol. Biol. Evol.">
        <title>Comparative Genomics of Early-Diverging Mushroom-Forming Fungi Provides Insights into the Origins of Lignocellulose Decay Capabilities.</title>
        <authorList>
            <person name="Nagy L.G."/>
            <person name="Riley R."/>
            <person name="Tritt A."/>
            <person name="Adam C."/>
            <person name="Daum C."/>
            <person name="Floudas D."/>
            <person name="Sun H."/>
            <person name="Yadav J.S."/>
            <person name="Pangilinan J."/>
            <person name="Larsson K.H."/>
            <person name="Matsuura K."/>
            <person name="Barry K."/>
            <person name="Labutti K."/>
            <person name="Kuo R."/>
            <person name="Ohm R.A."/>
            <person name="Bhattacharya S.S."/>
            <person name="Shirouzu T."/>
            <person name="Yoshinaga Y."/>
            <person name="Martin F.M."/>
            <person name="Grigoriev I.V."/>
            <person name="Hibbett D.S."/>
        </authorList>
    </citation>
    <scope>NUCLEOTIDE SEQUENCE [LARGE SCALE GENOMIC DNA]</scope>
    <source>
        <strain evidence="19 20">HHB12029</strain>
    </source>
</reference>
<evidence type="ECO:0000256" key="10">
    <source>
        <dbReference type="ARBA" id="ARBA00023295"/>
    </source>
</evidence>
<evidence type="ECO:0000256" key="4">
    <source>
        <dbReference type="ARBA" id="ARBA00022692"/>
    </source>
</evidence>
<evidence type="ECO:0000313" key="20">
    <source>
        <dbReference type="Proteomes" id="UP000077266"/>
    </source>
</evidence>
<keyword evidence="10" id="KW-0326">Glycosidase</keyword>
<comment type="subcellular location">
    <subcellularLocation>
        <location evidence="1">Cell membrane</location>
        <topology evidence="1">Single-pass type II membrane protein</topology>
    </subcellularLocation>
</comment>
<dbReference type="GO" id="GO:0009986">
    <property type="term" value="C:cell surface"/>
    <property type="evidence" value="ECO:0007669"/>
    <property type="project" value="TreeGrafter"/>
</dbReference>
<sequence>MLRATLGGAVKTGSRSSSASFLLLFLLTFLVSRLFLSSSPSSILFAVSRPAIPPIMAYRTHDDAYPPAVSTDTLVAPYPSRNQPWSHDPMDAPYGEKPLPMAYGFTPAQSRDELAGGFAAQQQYPNPYARAPPPKKSRKGLIALIAGIVIVVIIAIVLIVYFVAVKPHSGDKSSSNGGKAAHDNKLIVGTDGTNVTTETGATFTYKNKFGGYFIHDPLNPYNDGAKAQSYTPALNESWKFGVDRILGVNLGCVAPSCAVPPKHSSLTPLTHSGWLVPEPFIVPGLYEKYFDDQNVNGDEWTLSIAMTNDTAGGGLAQMEEHYRTFITEEDFAAIAGAGLNWIRLPVPFNAFGTIGNEPFLPHAAWNYTLKAFDWARKYGIRINLDLHTMPGSQNGLNHSGKKGYVAWMSSVMGYANTERSLDFIRSVVEFISQPEYKNVVPMISPVNEPQGQDQAAMHAFYLHLYQMIREITGVGEGNGPYIAIHDHFEPISNWQNFLTGADRLVLDTHPYFTFGGQDNPSIDSFPPKPCSTWGTQINASMNTFGMTIAGEWSLGFNDCGQYIWGLRDAPHTSNCDAEWNDYTKWTPDTKDKFLSLAKSHMDALGNFFFWTWKVGVSKNTGLVGAPMWSYSLGLEQGWIPDDPRSALGECERLGVVAQPDQYYVGQLQPWQTGGAGAGQLAPTATVGLDWPPAALVTIANSPVPTYTATAPIPTLPTQTFAAAATATADGWFNDADNLPGIAPIAGCAYPDPWNPGDVPPPPCTGGQQQAPLARRLAGPQPTAASL</sequence>
<keyword evidence="8 17" id="KW-0472">Membrane</keyword>
<dbReference type="EMBL" id="KV426277">
    <property type="protein sequence ID" value="KZV83321.1"/>
    <property type="molecule type" value="Genomic_DNA"/>
</dbReference>
<keyword evidence="7 17" id="KW-1133">Transmembrane helix</keyword>
<gene>
    <name evidence="19" type="ORF">EXIGLDRAFT_316244</name>
</gene>
<dbReference type="InParanoid" id="A0A165CWT4"/>
<evidence type="ECO:0000256" key="16">
    <source>
        <dbReference type="SAM" id="MobiDB-lite"/>
    </source>
</evidence>
<evidence type="ECO:0000256" key="15">
    <source>
        <dbReference type="ARBA" id="ARBA00041260"/>
    </source>
</evidence>
<evidence type="ECO:0000256" key="17">
    <source>
        <dbReference type="SAM" id="Phobius"/>
    </source>
</evidence>
<keyword evidence="5 19" id="KW-0378">Hydrolase</keyword>
<keyword evidence="9" id="KW-0325">Glycoprotein</keyword>
<evidence type="ECO:0000256" key="6">
    <source>
        <dbReference type="ARBA" id="ARBA00022968"/>
    </source>
</evidence>
<evidence type="ECO:0000256" key="1">
    <source>
        <dbReference type="ARBA" id="ARBA00004401"/>
    </source>
</evidence>
<keyword evidence="4 17" id="KW-0812">Transmembrane</keyword>
<feature type="region of interest" description="Disordered" evidence="16">
    <location>
        <begin position="752"/>
        <end position="786"/>
    </location>
</feature>
<keyword evidence="3" id="KW-1003">Cell membrane</keyword>
<evidence type="ECO:0000259" key="18">
    <source>
        <dbReference type="Pfam" id="PF00150"/>
    </source>
</evidence>
<evidence type="ECO:0000256" key="3">
    <source>
        <dbReference type="ARBA" id="ARBA00022475"/>
    </source>
</evidence>
<evidence type="ECO:0000256" key="5">
    <source>
        <dbReference type="ARBA" id="ARBA00022801"/>
    </source>
</evidence>
<dbReference type="Proteomes" id="UP000077266">
    <property type="component" value="Unassembled WGS sequence"/>
</dbReference>
<evidence type="ECO:0000256" key="8">
    <source>
        <dbReference type="ARBA" id="ARBA00023136"/>
    </source>
</evidence>
<dbReference type="PANTHER" id="PTHR31297">
    <property type="entry name" value="GLUCAN ENDO-1,6-BETA-GLUCOSIDASE B"/>
    <property type="match status" value="1"/>
</dbReference>
<dbReference type="InterPro" id="IPR050386">
    <property type="entry name" value="Glycosyl_hydrolase_5"/>
</dbReference>
<comment type="similarity">
    <text evidence="2">Belongs to the glycosyl hydrolase 5 (cellulase A) family.</text>
</comment>
<dbReference type="EC" id="3.2.1.58" evidence="14"/>
<evidence type="ECO:0000256" key="14">
    <source>
        <dbReference type="ARBA" id="ARBA00038929"/>
    </source>
</evidence>
<protein>
    <recommendedName>
        <fullName evidence="14">glucan 1,3-beta-glucosidase</fullName>
        <ecNumber evidence="14">3.2.1.58</ecNumber>
    </recommendedName>
    <alternativeName>
        <fullName evidence="15">Exo-1,3-beta-glucanase D</fullName>
    </alternativeName>
</protein>
<dbReference type="AlphaFoldDB" id="A0A165CWT4"/>
<evidence type="ECO:0000256" key="7">
    <source>
        <dbReference type="ARBA" id="ARBA00022989"/>
    </source>
</evidence>
<comment type="catalytic activity">
    <reaction evidence="12">
        <text>Successive hydrolysis of beta-D-glucose units from the non-reducing ends of (1-&gt;3)-beta-D-glucans, releasing alpha-glucose.</text>
        <dbReference type="EC" id="3.2.1.58"/>
    </reaction>
</comment>
<dbReference type="GO" id="GO:0004338">
    <property type="term" value="F:glucan exo-1,3-beta-glucosidase activity"/>
    <property type="evidence" value="ECO:0007669"/>
    <property type="project" value="UniProtKB-EC"/>
</dbReference>
<evidence type="ECO:0000256" key="2">
    <source>
        <dbReference type="ARBA" id="ARBA00005641"/>
    </source>
</evidence>
<dbReference type="SUPFAM" id="SSF51445">
    <property type="entry name" value="(Trans)glycosidases"/>
    <property type="match status" value="1"/>
</dbReference>
<keyword evidence="20" id="KW-1185">Reference proteome</keyword>
<dbReference type="InterPro" id="IPR017853">
    <property type="entry name" value="GH"/>
</dbReference>